<dbReference type="EMBL" id="GBXM01021726">
    <property type="protein sequence ID" value="JAH86851.1"/>
    <property type="molecule type" value="Transcribed_RNA"/>
</dbReference>
<feature type="signal peptide" evidence="1">
    <location>
        <begin position="1"/>
        <end position="29"/>
    </location>
</feature>
<evidence type="ECO:0000313" key="2">
    <source>
        <dbReference type="EMBL" id="JAH86851.1"/>
    </source>
</evidence>
<proteinExistence type="predicted"/>
<dbReference type="AlphaFoldDB" id="A0A0E9W989"/>
<reference evidence="2" key="2">
    <citation type="journal article" date="2015" name="Fish Shellfish Immunol.">
        <title>Early steps in the European eel (Anguilla anguilla)-Vibrio vulnificus interaction in the gills: Role of the RtxA13 toxin.</title>
        <authorList>
            <person name="Callol A."/>
            <person name="Pajuelo D."/>
            <person name="Ebbesson L."/>
            <person name="Teles M."/>
            <person name="MacKenzie S."/>
            <person name="Amaro C."/>
        </authorList>
    </citation>
    <scope>NUCLEOTIDE SEQUENCE</scope>
</reference>
<reference evidence="2" key="1">
    <citation type="submission" date="2014-11" db="EMBL/GenBank/DDBJ databases">
        <authorList>
            <person name="Amaro Gonzalez C."/>
        </authorList>
    </citation>
    <scope>NUCLEOTIDE SEQUENCE</scope>
</reference>
<evidence type="ECO:0000256" key="1">
    <source>
        <dbReference type="SAM" id="SignalP"/>
    </source>
</evidence>
<evidence type="ECO:0008006" key="3">
    <source>
        <dbReference type="Google" id="ProtNLM"/>
    </source>
</evidence>
<keyword evidence="1" id="KW-0732">Signal</keyword>
<protein>
    <recommendedName>
        <fullName evidence="3">Secreted protein</fullName>
    </recommendedName>
</protein>
<organism evidence="2">
    <name type="scientific">Anguilla anguilla</name>
    <name type="common">European freshwater eel</name>
    <name type="synonym">Muraena anguilla</name>
    <dbReference type="NCBI Taxonomy" id="7936"/>
    <lineage>
        <taxon>Eukaryota</taxon>
        <taxon>Metazoa</taxon>
        <taxon>Chordata</taxon>
        <taxon>Craniata</taxon>
        <taxon>Vertebrata</taxon>
        <taxon>Euteleostomi</taxon>
        <taxon>Actinopterygii</taxon>
        <taxon>Neopterygii</taxon>
        <taxon>Teleostei</taxon>
        <taxon>Anguilliformes</taxon>
        <taxon>Anguillidae</taxon>
        <taxon>Anguilla</taxon>
    </lineage>
</organism>
<name>A0A0E9W989_ANGAN</name>
<feature type="chain" id="PRO_5002434449" description="Secreted protein" evidence="1">
    <location>
        <begin position="30"/>
        <end position="70"/>
    </location>
</feature>
<accession>A0A0E9W989</accession>
<sequence length="70" mass="8082">MQPCLPPHHTTKSVPILLQLMCWVPFAGWHKSVCSVKTVGMKNKILAQLCPERHNKLMPIHTTQRKKRIN</sequence>